<sequence>MVSTDASRPYLVIGVDVGGTNTDSVLLDTTKSGTDAVIAWNKTATAANVTAGVKKTLENLLQSGPDVSKNVAAVTVGTTHFLNAIVEHDASRLEKVAVIRLASYNFTGQTPPFVDWPAGLRDLLEGHVAFVPGGVNIDGTKIADLDSAAILKQAEIIQEKGIKSIAIVGIGSPMDTEYKQEDEARSILRQKLGDDVDIVCSHDIAGPGILARENASILNASIVKFARKTIRNFLRAMLSLGLNCPLYLTSNTGHLLSFTEAREFPIRIFSSGATNSIRGAAYLAGDQVPREGAVVVDIGGTTTDVGSILQNGYPRLASSWTEISGVKVNLEVLQVDSIGLGGGSIIHESANGLTFVGPDSVGHELIEKSRCFGGDVLTATDLAVSQGAQIGTTDPQLSPAITLKGRDRIKLMLESVVDRVKNSADPCTVILVGGGSVICPPQLDGVSKIIVPEFAGVANAIGAAIAQVSGKAEKKVNVSDVEAARKEVLAQALADAQCHGGIPEAALITKDAVVGVPYVDHLKTVSVEVACPANHSQFHRCFKQETSTTNLEQEPEESGAKAKQHASVKEQTDLGIDIATYRPSVDKSGKWTLSKLDLKFLAIGCYILGCGGGGSPYNVYLQLLNLLEQGKELNIVDISYFKDDAILAPLCGVGSPAVAMERPGGNLVLHAMQTMEKELGHGFDGAMAVEVGGANGLTALAYGPSQYYGIPCVDGDLMGRAYPNFEKITAYVDSNDINTLLPVTLSSGTGRNVVVPAGMSGVKEAEAAIRDIVVSMGSAAGSVGATISGKEMRRFGILNSHSLAWRLGRAVMLARKEGRVSSVSKDIIEEFGGSKAAKVLFYGKIISVEHNLSATAHTTGKVVLQKLSADELAAGQPSTESEASKILVEFVNENLSVSIFEGENAGQYLALVPDLIFLLNMGTGEAVGTPEYKYGLKVVVMAAAPHNIWTTKRGIEVGGPAGFGMNVEYKPELQYCQPQSVIDEFKPNLEH</sequence>
<keyword evidence="7" id="KW-1185">Reference proteome</keyword>
<dbReference type="Pfam" id="PF01968">
    <property type="entry name" value="Hydantoinase_A"/>
    <property type="match status" value="1"/>
</dbReference>
<organism evidence="6 7">
    <name type="scientific">Ascosphaera apis ARSEF 7405</name>
    <dbReference type="NCBI Taxonomy" id="392613"/>
    <lineage>
        <taxon>Eukaryota</taxon>
        <taxon>Fungi</taxon>
        <taxon>Dikarya</taxon>
        <taxon>Ascomycota</taxon>
        <taxon>Pezizomycotina</taxon>
        <taxon>Eurotiomycetes</taxon>
        <taxon>Eurotiomycetidae</taxon>
        <taxon>Onygenales</taxon>
        <taxon>Ascosphaeraceae</taxon>
        <taxon>Ascosphaera</taxon>
    </lineage>
</organism>
<feature type="domain" description="S-Me-THD N-terminal" evidence="4">
    <location>
        <begin position="597"/>
        <end position="756"/>
    </location>
</feature>
<dbReference type="InterPro" id="IPR043129">
    <property type="entry name" value="ATPase_NBD"/>
</dbReference>
<dbReference type="Pfam" id="PF05378">
    <property type="entry name" value="Hydant_A_N"/>
    <property type="match status" value="1"/>
</dbReference>
<evidence type="ECO:0000259" key="3">
    <source>
        <dbReference type="Pfam" id="PF05378"/>
    </source>
</evidence>
<evidence type="ECO:0000313" key="7">
    <source>
        <dbReference type="Proteomes" id="UP000242877"/>
    </source>
</evidence>
<evidence type="ECO:0000259" key="5">
    <source>
        <dbReference type="Pfam" id="PF20906"/>
    </source>
</evidence>
<dbReference type="AlphaFoldDB" id="A0A166PMV8"/>
<dbReference type="InterPro" id="IPR002821">
    <property type="entry name" value="Hydantoinase_A"/>
</dbReference>
<dbReference type="PANTHER" id="PTHR11365:SF10">
    <property type="entry name" value="HYDANTOINASE_OXOPROLINASE"/>
    <property type="match status" value="1"/>
</dbReference>
<evidence type="ECO:0000259" key="2">
    <source>
        <dbReference type="Pfam" id="PF01968"/>
    </source>
</evidence>
<dbReference type="Pfam" id="PF06032">
    <property type="entry name" value="S-Me-THD_N"/>
    <property type="match status" value="1"/>
</dbReference>
<evidence type="ECO:0000259" key="4">
    <source>
        <dbReference type="Pfam" id="PF06032"/>
    </source>
</evidence>
<dbReference type="PANTHER" id="PTHR11365">
    <property type="entry name" value="5-OXOPROLINASE RELATED"/>
    <property type="match status" value="1"/>
</dbReference>
<dbReference type="Proteomes" id="UP000242877">
    <property type="component" value="Unassembled WGS sequence"/>
</dbReference>
<protein>
    <submittedName>
        <fullName evidence="6">Hydantoinase</fullName>
    </submittedName>
</protein>
<dbReference type="EMBL" id="AZGZ01000001">
    <property type="protein sequence ID" value="KZZ97890.1"/>
    <property type="molecule type" value="Genomic_DNA"/>
</dbReference>
<dbReference type="VEuPathDB" id="FungiDB:AAP_00151"/>
<dbReference type="InterPro" id="IPR010318">
    <property type="entry name" value="S-Me-THD_N"/>
</dbReference>
<dbReference type="SUPFAM" id="SSF53067">
    <property type="entry name" value="Actin-like ATPase domain"/>
    <property type="match status" value="1"/>
</dbReference>
<accession>A0A166PMV8</accession>
<dbReference type="Gene3D" id="2.40.390.10">
    <property type="entry name" value="CV3147-like"/>
    <property type="match status" value="1"/>
</dbReference>
<dbReference type="InterPro" id="IPR045079">
    <property type="entry name" value="Oxoprolinase-like"/>
</dbReference>
<dbReference type="InterPro" id="IPR024071">
    <property type="entry name" value="S-Me-THD_C_sf"/>
</dbReference>
<feature type="domain" description="S-Me-THD-like C-terminal" evidence="5">
    <location>
        <begin position="763"/>
        <end position="971"/>
    </location>
</feature>
<dbReference type="InterPro" id="IPR048350">
    <property type="entry name" value="S-Me-THD-like_C"/>
</dbReference>
<feature type="domain" description="Hydantoinase/oxoprolinase N-terminal" evidence="3">
    <location>
        <begin position="13"/>
        <end position="191"/>
    </location>
</feature>
<dbReference type="OrthoDB" id="5404895at2759"/>
<feature type="domain" description="Hydantoinase A/oxoprolinase" evidence="2">
    <location>
        <begin position="212"/>
        <end position="384"/>
    </location>
</feature>
<dbReference type="SUPFAM" id="SSF160991">
    <property type="entry name" value="CV3147-like"/>
    <property type="match status" value="1"/>
</dbReference>
<evidence type="ECO:0000313" key="6">
    <source>
        <dbReference type="EMBL" id="KZZ97890.1"/>
    </source>
</evidence>
<dbReference type="InterPro" id="IPR027479">
    <property type="entry name" value="S-Me-THD_N_sf"/>
</dbReference>
<dbReference type="InterPro" id="IPR008040">
    <property type="entry name" value="Hydant_A_N"/>
</dbReference>
<proteinExistence type="predicted"/>
<dbReference type="GO" id="GO:0016787">
    <property type="term" value="F:hydrolase activity"/>
    <property type="evidence" value="ECO:0007669"/>
    <property type="project" value="InterPro"/>
</dbReference>
<dbReference type="Gene3D" id="3.40.1610.10">
    <property type="entry name" value="CV3147-like domain"/>
    <property type="match status" value="1"/>
</dbReference>
<dbReference type="Pfam" id="PF20906">
    <property type="entry name" value="S-Me-THD_C"/>
    <property type="match status" value="1"/>
</dbReference>
<evidence type="ECO:0000256" key="1">
    <source>
        <dbReference type="SAM" id="MobiDB-lite"/>
    </source>
</evidence>
<name>A0A166PMV8_9EURO</name>
<feature type="region of interest" description="Disordered" evidence="1">
    <location>
        <begin position="547"/>
        <end position="568"/>
    </location>
</feature>
<comment type="caution">
    <text evidence="6">The sequence shown here is derived from an EMBL/GenBank/DDBJ whole genome shotgun (WGS) entry which is preliminary data.</text>
</comment>
<reference evidence="6 7" key="1">
    <citation type="journal article" date="2016" name="Genome Biol. Evol.">
        <title>Divergent and convergent evolution of fungal pathogenicity.</title>
        <authorList>
            <person name="Shang Y."/>
            <person name="Xiao G."/>
            <person name="Zheng P."/>
            <person name="Cen K."/>
            <person name="Zhan S."/>
            <person name="Wang C."/>
        </authorList>
    </citation>
    <scope>NUCLEOTIDE SEQUENCE [LARGE SCALE GENOMIC DNA]</scope>
    <source>
        <strain evidence="6 7">ARSEF 7405</strain>
    </source>
</reference>
<gene>
    <name evidence="6" type="ORF">AAP_00151</name>
</gene>